<keyword evidence="3" id="KW-1185">Reference proteome</keyword>
<gene>
    <name evidence="2" type="ORF">GCM10009827_070990</name>
</gene>
<comment type="caution">
    <text evidence="2">The sequence shown here is derived from an EMBL/GenBank/DDBJ whole genome shotgun (WGS) entry which is preliminary data.</text>
</comment>
<accession>A0ABP4MBR7</accession>
<feature type="transmembrane region" description="Helical" evidence="1">
    <location>
        <begin position="12"/>
        <end position="34"/>
    </location>
</feature>
<proteinExistence type="predicted"/>
<organism evidence="2 3">
    <name type="scientific">Dactylosporangium maewongense</name>
    <dbReference type="NCBI Taxonomy" id="634393"/>
    <lineage>
        <taxon>Bacteria</taxon>
        <taxon>Bacillati</taxon>
        <taxon>Actinomycetota</taxon>
        <taxon>Actinomycetes</taxon>
        <taxon>Micromonosporales</taxon>
        <taxon>Micromonosporaceae</taxon>
        <taxon>Dactylosporangium</taxon>
    </lineage>
</organism>
<keyword evidence="1" id="KW-0812">Transmembrane</keyword>
<feature type="transmembrane region" description="Helical" evidence="1">
    <location>
        <begin position="185"/>
        <end position="203"/>
    </location>
</feature>
<protein>
    <submittedName>
        <fullName evidence="2">Transporter</fullName>
    </submittedName>
</protein>
<feature type="transmembrane region" description="Helical" evidence="1">
    <location>
        <begin position="67"/>
        <end position="89"/>
    </location>
</feature>
<feature type="transmembrane region" description="Helical" evidence="1">
    <location>
        <begin position="110"/>
        <end position="138"/>
    </location>
</feature>
<evidence type="ECO:0000313" key="3">
    <source>
        <dbReference type="Proteomes" id="UP001501470"/>
    </source>
</evidence>
<feature type="transmembrane region" description="Helical" evidence="1">
    <location>
        <begin position="158"/>
        <end position="178"/>
    </location>
</feature>
<feature type="transmembrane region" description="Helical" evidence="1">
    <location>
        <begin position="309"/>
        <end position="327"/>
    </location>
</feature>
<dbReference type="RefSeq" id="WP_344506961.1">
    <property type="nucleotide sequence ID" value="NZ_BAAAQD010000016.1"/>
</dbReference>
<dbReference type="EMBL" id="BAAAQD010000016">
    <property type="protein sequence ID" value="GAA1541335.1"/>
    <property type="molecule type" value="Genomic_DNA"/>
</dbReference>
<reference evidence="3" key="1">
    <citation type="journal article" date="2019" name="Int. J. Syst. Evol. Microbiol.">
        <title>The Global Catalogue of Microorganisms (GCM) 10K type strain sequencing project: providing services to taxonomists for standard genome sequencing and annotation.</title>
        <authorList>
            <consortium name="The Broad Institute Genomics Platform"/>
            <consortium name="The Broad Institute Genome Sequencing Center for Infectious Disease"/>
            <person name="Wu L."/>
            <person name="Ma J."/>
        </authorList>
    </citation>
    <scope>NUCLEOTIDE SEQUENCE [LARGE SCALE GENOMIC DNA]</scope>
    <source>
        <strain evidence="3">JCM 15933</strain>
    </source>
</reference>
<name>A0ABP4MBR7_9ACTN</name>
<sequence length="332" mass="35895">MTWVTWRQFRVQAVVTAAALAALTVYLLVLGFSIRAAYDADIAACTPATCSTAVEHFTNTYDAQVGLVGALLLAIPALVGIFWGAPLVARELEEKTDKLVWNQSVTRTRWLAVKLGLLGAVAVLASGLLSLLLTWSASRYDQVTGDRFAALNFAARNVVPVGYALFAFTLGAVTGLVVRRTLPAMAITLAVFALVQVAVPNGVRQHIMPPVTETVTVDAAVMERINGLGIRGSEGAFLTGYSAPGVWSLSEEMKLFKPDGSPYLEADAVPCMAAGSFAKAKACTASQNLHFSYVYQPGSRYWPFQWIELSAYLVLTLLLSALGFLWIRRRRT</sequence>
<evidence type="ECO:0000256" key="1">
    <source>
        <dbReference type="SAM" id="Phobius"/>
    </source>
</evidence>
<dbReference type="Proteomes" id="UP001501470">
    <property type="component" value="Unassembled WGS sequence"/>
</dbReference>
<keyword evidence="1" id="KW-0472">Membrane</keyword>
<evidence type="ECO:0000313" key="2">
    <source>
        <dbReference type="EMBL" id="GAA1541335.1"/>
    </source>
</evidence>
<keyword evidence="1" id="KW-1133">Transmembrane helix</keyword>